<dbReference type="Gene3D" id="3.40.1280.10">
    <property type="match status" value="1"/>
</dbReference>
<keyword evidence="3 6" id="KW-0489">Methyltransferase</keyword>
<reference evidence="8 9" key="1">
    <citation type="submission" date="2016-03" db="EMBL/GenBank/DDBJ databases">
        <title>Comparative genomics of Rickettsiella.</title>
        <authorList>
            <person name="Chandler C."/>
            <person name="Wang Y."/>
        </authorList>
    </citation>
    <scope>NUCLEOTIDE SEQUENCE [LARGE SCALE GENOMIC DNA]</scope>
    <source>
        <strain evidence="8 9">RCFS May 2013</strain>
    </source>
</reference>
<dbReference type="PANTHER" id="PTHR46429">
    <property type="entry name" value="23S RRNA (GUANOSINE-2'-O-)-METHYLTRANSFERASE RLMB"/>
    <property type="match status" value="1"/>
</dbReference>
<keyword evidence="2 6" id="KW-0698">rRNA processing</keyword>
<evidence type="ECO:0000256" key="4">
    <source>
        <dbReference type="ARBA" id="ARBA00022679"/>
    </source>
</evidence>
<keyword evidence="1 6" id="KW-0963">Cytoplasm</keyword>
<feature type="binding site" evidence="6">
    <location>
        <position position="226"/>
    </location>
    <ligand>
        <name>S-adenosyl-L-methionine</name>
        <dbReference type="ChEBI" id="CHEBI:59789"/>
    </ligand>
</feature>
<evidence type="ECO:0000313" key="9">
    <source>
        <dbReference type="Proteomes" id="UP000183924"/>
    </source>
</evidence>
<sequence length="253" mass="27872">MSHSVKKEFIFGFHAITALLNTQPQIIYQLYRQEGRLDKRIQEILELAAYHHIPIQTLPKIKCDRWANGAAHQGVLAEIKISTQLNERDLLTLLEPRIQNETRPLFILVLDEVQDPHNLGACLRSANAAGVDAVVIPQDRSVSMTPIVRKIAAGAAEITPLFTVTNLASTLEKLKRLGVWCYGLDQSATQLIYDKELTGALALVLGAEGKGLRRLTKERCDGLMAIPMAGSVSSLNVSVAAGICLFEAVRQRQ</sequence>
<feature type="binding site" evidence="6">
    <location>
        <position position="206"/>
    </location>
    <ligand>
        <name>S-adenosyl-L-methionine</name>
        <dbReference type="ChEBI" id="CHEBI:59789"/>
    </ligand>
</feature>
<comment type="subcellular location">
    <subcellularLocation>
        <location evidence="6">Cytoplasm</location>
    </subcellularLocation>
</comment>
<dbReference type="Pfam" id="PF08032">
    <property type="entry name" value="SpoU_sub_bind"/>
    <property type="match status" value="1"/>
</dbReference>
<dbReference type="Proteomes" id="UP000183924">
    <property type="component" value="Unassembled WGS sequence"/>
</dbReference>
<evidence type="ECO:0000256" key="6">
    <source>
        <dbReference type="HAMAP-Rule" id="MF_01887"/>
    </source>
</evidence>
<dbReference type="CDD" id="cd18103">
    <property type="entry name" value="SpoU-like_RlmB"/>
    <property type="match status" value="1"/>
</dbReference>
<dbReference type="AlphaFoldDB" id="A0A1J8NMI1"/>
<dbReference type="OrthoDB" id="9785673at2"/>
<feature type="domain" description="RNA 2-O ribose methyltransferase substrate binding" evidence="7">
    <location>
        <begin position="9"/>
        <end position="85"/>
    </location>
</feature>
<keyword evidence="9" id="KW-1185">Reference proteome</keyword>
<evidence type="ECO:0000259" key="7">
    <source>
        <dbReference type="SMART" id="SM00967"/>
    </source>
</evidence>
<evidence type="ECO:0000256" key="3">
    <source>
        <dbReference type="ARBA" id="ARBA00022603"/>
    </source>
</evidence>
<keyword evidence="4 6" id="KW-0808">Transferase</keyword>
<dbReference type="GO" id="GO:0005829">
    <property type="term" value="C:cytosol"/>
    <property type="evidence" value="ECO:0007669"/>
    <property type="project" value="TreeGrafter"/>
</dbReference>
<evidence type="ECO:0000313" key="8">
    <source>
        <dbReference type="EMBL" id="OIZ95254.1"/>
    </source>
</evidence>
<comment type="similarity">
    <text evidence="6">Belongs to the class IV-like SAM-binding methyltransferase superfamily. RNA methyltransferase TrmH family. RlmB subfamily.</text>
</comment>
<name>A0A1J8NMI1_9COXI</name>
<dbReference type="HAMAP" id="MF_01887">
    <property type="entry name" value="23SrRNA_methyltr_B"/>
    <property type="match status" value="1"/>
</dbReference>
<dbReference type="InterPro" id="IPR029026">
    <property type="entry name" value="tRNA_m1G_MTases_N"/>
</dbReference>
<dbReference type="InterPro" id="IPR004441">
    <property type="entry name" value="rRNA_MeTrfase_TrmH"/>
</dbReference>
<dbReference type="GO" id="GO:0070039">
    <property type="term" value="F:rRNA (guanosine-2'-O-)-methyltransferase activity"/>
    <property type="evidence" value="ECO:0007669"/>
    <property type="project" value="UniProtKB-UniRule"/>
</dbReference>
<dbReference type="Gene3D" id="3.30.1330.30">
    <property type="match status" value="1"/>
</dbReference>
<gene>
    <name evidence="6" type="primary">rlmB</name>
    <name evidence="8" type="ORF">A1D18_02810</name>
</gene>
<dbReference type="EC" id="2.1.1.185" evidence="6"/>
<dbReference type="SUPFAM" id="SSF55315">
    <property type="entry name" value="L30e-like"/>
    <property type="match status" value="1"/>
</dbReference>
<keyword evidence="5 6" id="KW-0949">S-adenosyl-L-methionine</keyword>
<organism evidence="8 9">
    <name type="scientific">Candidatus Rickettsiella isopodorum</name>
    <dbReference type="NCBI Taxonomy" id="1225476"/>
    <lineage>
        <taxon>Bacteria</taxon>
        <taxon>Pseudomonadati</taxon>
        <taxon>Pseudomonadota</taxon>
        <taxon>Gammaproteobacteria</taxon>
        <taxon>Legionellales</taxon>
        <taxon>Coxiellaceae</taxon>
        <taxon>Rickettsiella</taxon>
    </lineage>
</organism>
<comment type="caution">
    <text evidence="8">The sequence shown here is derived from an EMBL/GenBank/DDBJ whole genome shotgun (WGS) entry which is preliminary data.</text>
</comment>
<dbReference type="NCBIfam" id="TIGR00186">
    <property type="entry name" value="rRNA_methyl_3"/>
    <property type="match status" value="1"/>
</dbReference>
<dbReference type="STRING" id="1225476.A1D18_02810"/>
<dbReference type="EMBL" id="LUKY01000032">
    <property type="protein sequence ID" value="OIZ95254.1"/>
    <property type="molecule type" value="Genomic_DNA"/>
</dbReference>
<dbReference type="FunFam" id="3.40.1280.10:FF:000008">
    <property type="entry name" value="Group 3 RNA methyltransferase TrmH"/>
    <property type="match status" value="1"/>
</dbReference>
<comment type="catalytic activity">
    <reaction evidence="6">
        <text>guanosine(2251) in 23S rRNA + S-adenosyl-L-methionine = 2'-O-methylguanosine(2251) in 23S rRNA + S-adenosyl-L-homocysteine + H(+)</text>
        <dbReference type="Rhea" id="RHEA:24140"/>
        <dbReference type="Rhea" id="RHEA-COMP:10239"/>
        <dbReference type="Rhea" id="RHEA-COMP:10241"/>
        <dbReference type="ChEBI" id="CHEBI:15378"/>
        <dbReference type="ChEBI" id="CHEBI:57856"/>
        <dbReference type="ChEBI" id="CHEBI:59789"/>
        <dbReference type="ChEBI" id="CHEBI:74269"/>
        <dbReference type="ChEBI" id="CHEBI:74445"/>
        <dbReference type="EC" id="2.1.1.185"/>
    </reaction>
</comment>
<comment type="function">
    <text evidence="6">Specifically methylates the ribose of guanosine 2251 in 23S rRNA.</text>
</comment>
<dbReference type="GO" id="GO:0003723">
    <property type="term" value="F:RNA binding"/>
    <property type="evidence" value="ECO:0007669"/>
    <property type="project" value="InterPro"/>
</dbReference>
<dbReference type="SMART" id="SM00967">
    <property type="entry name" value="SpoU_sub_bind"/>
    <property type="match status" value="1"/>
</dbReference>
<feature type="binding site" evidence="6">
    <location>
        <position position="235"/>
    </location>
    <ligand>
        <name>S-adenosyl-L-methionine</name>
        <dbReference type="ChEBI" id="CHEBI:59789"/>
    </ligand>
</feature>
<dbReference type="InterPro" id="IPR001537">
    <property type="entry name" value="SpoU_MeTrfase"/>
</dbReference>
<dbReference type="InterPro" id="IPR029028">
    <property type="entry name" value="Alpha/beta_knot_MTases"/>
</dbReference>
<protein>
    <recommendedName>
        <fullName evidence="6">23S rRNA (guanosine-2'-O-)-methyltransferase RlmB</fullName>
        <ecNumber evidence="6">2.1.1.185</ecNumber>
    </recommendedName>
    <alternativeName>
        <fullName evidence="6">23S rRNA (guanosine2251 2'-O)-methyltransferase</fullName>
    </alternativeName>
    <alternativeName>
        <fullName evidence="6">23S rRNA Gm2251 2'-O-methyltransferase</fullName>
    </alternativeName>
</protein>
<dbReference type="Pfam" id="PF00588">
    <property type="entry name" value="SpoU_methylase"/>
    <property type="match status" value="1"/>
</dbReference>
<evidence type="ECO:0000256" key="5">
    <source>
        <dbReference type="ARBA" id="ARBA00022691"/>
    </source>
</evidence>
<evidence type="ECO:0000256" key="1">
    <source>
        <dbReference type="ARBA" id="ARBA00022490"/>
    </source>
</evidence>
<evidence type="ECO:0000256" key="2">
    <source>
        <dbReference type="ARBA" id="ARBA00022552"/>
    </source>
</evidence>
<dbReference type="InterPro" id="IPR029064">
    <property type="entry name" value="Ribosomal_eL30-like_sf"/>
</dbReference>
<dbReference type="InterPro" id="IPR013123">
    <property type="entry name" value="SpoU_subst-bd"/>
</dbReference>
<proteinExistence type="inferred from homology"/>
<dbReference type="InterPro" id="IPR024915">
    <property type="entry name" value="23S_rRNA_MeTrfase_RlmB"/>
</dbReference>
<accession>A0A1J8NMI1</accession>
<dbReference type="RefSeq" id="WP_071662513.1">
    <property type="nucleotide sequence ID" value="NZ_LUKY01000032.1"/>
</dbReference>
<dbReference type="SUPFAM" id="SSF75217">
    <property type="entry name" value="alpha/beta knot"/>
    <property type="match status" value="1"/>
</dbReference>
<dbReference type="PANTHER" id="PTHR46429:SF1">
    <property type="entry name" value="23S RRNA (GUANOSINE-2'-O-)-METHYLTRANSFERASE RLMB"/>
    <property type="match status" value="1"/>
</dbReference>